<protein>
    <submittedName>
        <fullName evidence="3">Uncharacterized protein</fullName>
    </submittedName>
</protein>
<dbReference type="EMBL" id="BAAFSV010000002">
    <property type="protein sequence ID" value="GAB1313884.1"/>
    <property type="molecule type" value="Genomic_DNA"/>
</dbReference>
<dbReference type="Proteomes" id="UP001628179">
    <property type="component" value="Unassembled WGS sequence"/>
</dbReference>
<keyword evidence="1" id="KW-0472">Membrane</keyword>
<keyword evidence="1" id="KW-0812">Transmembrane</keyword>
<keyword evidence="2" id="KW-0732">Signal</keyword>
<gene>
    <name evidence="3" type="ORF">MFIFM68171_04094</name>
</gene>
<feature type="signal peptide" evidence="2">
    <location>
        <begin position="1"/>
        <end position="22"/>
    </location>
</feature>
<evidence type="ECO:0000313" key="4">
    <source>
        <dbReference type="Proteomes" id="UP001628179"/>
    </source>
</evidence>
<accession>A0ABQ0G804</accession>
<dbReference type="RefSeq" id="XP_070915615.1">
    <property type="nucleotide sequence ID" value="XM_071059514.1"/>
</dbReference>
<evidence type="ECO:0000256" key="1">
    <source>
        <dbReference type="SAM" id="Phobius"/>
    </source>
</evidence>
<feature type="transmembrane region" description="Helical" evidence="1">
    <location>
        <begin position="266"/>
        <end position="288"/>
    </location>
</feature>
<feature type="chain" id="PRO_5045988252" evidence="2">
    <location>
        <begin position="23"/>
        <end position="289"/>
    </location>
</feature>
<reference evidence="3 4" key="1">
    <citation type="submission" date="2024-09" db="EMBL/GenBank/DDBJ databases">
        <title>Itraconazole resistance in Madurella fahalii resulting from another homologue of gene encoding cytochrome P450 14-alpha sterol demethylase (CYP51).</title>
        <authorList>
            <person name="Yoshioka I."/>
            <person name="Fahal A.H."/>
            <person name="Kaneko S."/>
            <person name="Yaguchi T."/>
        </authorList>
    </citation>
    <scope>NUCLEOTIDE SEQUENCE [LARGE SCALE GENOMIC DNA]</scope>
    <source>
        <strain evidence="3 4">IFM 68171</strain>
    </source>
</reference>
<comment type="caution">
    <text evidence="3">The sequence shown here is derived from an EMBL/GenBank/DDBJ whole genome shotgun (WGS) entry which is preliminary data.</text>
</comment>
<sequence>MPCRTRWTVLLGVLGTSLPSRASPEPGPEPVASFLFRPDHASYEETVCHPVTPHGSATIPPCTDIKRIEMICTPNGTTPLALKAHQACMCTGSFFASFPFCLACLQLHGLRSERDVAHSASVVATASAALCDVAAPTAEFGALFASARQRVAYPTTGDAALRDAAVGQTAVSLYFTASGSQGPGRITGEAAKATATGLFTAPAGAGAANTGLVAASSSLASSGALAGGGVGLSSSGGSSTTPGAVMETGIGAGNRTVVSRGERVEVWTKGLVLVVGGVVGAAGLLLLLL</sequence>
<name>A0ABQ0G804_9PEZI</name>
<dbReference type="GeneID" id="98174837"/>
<keyword evidence="4" id="KW-1185">Reference proteome</keyword>
<evidence type="ECO:0000256" key="2">
    <source>
        <dbReference type="SAM" id="SignalP"/>
    </source>
</evidence>
<proteinExistence type="predicted"/>
<evidence type="ECO:0000313" key="3">
    <source>
        <dbReference type="EMBL" id="GAB1313884.1"/>
    </source>
</evidence>
<organism evidence="3 4">
    <name type="scientific">Madurella fahalii</name>
    <dbReference type="NCBI Taxonomy" id="1157608"/>
    <lineage>
        <taxon>Eukaryota</taxon>
        <taxon>Fungi</taxon>
        <taxon>Dikarya</taxon>
        <taxon>Ascomycota</taxon>
        <taxon>Pezizomycotina</taxon>
        <taxon>Sordariomycetes</taxon>
        <taxon>Sordariomycetidae</taxon>
        <taxon>Sordariales</taxon>
        <taxon>Sordariales incertae sedis</taxon>
        <taxon>Madurella</taxon>
    </lineage>
</organism>
<keyword evidence="1" id="KW-1133">Transmembrane helix</keyword>